<dbReference type="EMBL" id="JAIVFG010000205">
    <property type="protein sequence ID" value="MDB0574155.1"/>
    <property type="molecule type" value="Genomic_DNA"/>
</dbReference>
<gene>
    <name evidence="1" type="ORF">LBW59_25890</name>
</gene>
<name>A0AAW5ZYX5_RALSL</name>
<accession>A0AAW5ZYX5</accession>
<comment type="caution">
    <text evidence="1">The sequence shown here is derived from an EMBL/GenBank/DDBJ whole genome shotgun (WGS) entry which is preliminary data.</text>
</comment>
<proteinExistence type="predicted"/>
<sequence>MILYPALNTEILTLPLAQPYVLNQRADPGVALNLPRLALLAFVVRLAADANVAAGSADTHPLDELLRK</sequence>
<reference evidence="1" key="1">
    <citation type="submission" date="2021-09" db="EMBL/GenBank/DDBJ databases">
        <title>Genomic analysis of Ralstonia spp.</title>
        <authorList>
            <person name="Aburjaile F."/>
            <person name="Ariute J.C."/>
            <person name="Pais A.K.L."/>
            <person name="Albuquerque G.M.R."/>
            <person name="Silva A.M.F."/>
            <person name="Brenig B."/>
            <person name="Azevedo V."/>
            <person name="Matiuzzi M."/>
            <person name="Ramos R."/>
            <person name="Goes-Neto A."/>
            <person name="Soares S."/>
            <person name="Iseppon A.M.B."/>
            <person name="Souza E."/>
            <person name="Gama M."/>
        </authorList>
    </citation>
    <scope>NUCLEOTIDE SEQUENCE</scope>
    <source>
        <strain evidence="1">CCRMRs91</strain>
    </source>
</reference>
<evidence type="ECO:0000313" key="2">
    <source>
        <dbReference type="Proteomes" id="UP001144050"/>
    </source>
</evidence>
<feature type="non-terminal residue" evidence="1">
    <location>
        <position position="68"/>
    </location>
</feature>
<protein>
    <submittedName>
        <fullName evidence="1">Uncharacterized protein</fullName>
    </submittedName>
</protein>
<dbReference type="RefSeq" id="WP_271657545.1">
    <property type="nucleotide sequence ID" value="NZ_JAIVFG010000205.1"/>
</dbReference>
<evidence type="ECO:0000313" key="1">
    <source>
        <dbReference type="EMBL" id="MDB0574155.1"/>
    </source>
</evidence>
<organism evidence="1 2">
    <name type="scientific">Ralstonia solanacearum</name>
    <name type="common">Pseudomonas solanacearum</name>
    <dbReference type="NCBI Taxonomy" id="305"/>
    <lineage>
        <taxon>Bacteria</taxon>
        <taxon>Pseudomonadati</taxon>
        <taxon>Pseudomonadota</taxon>
        <taxon>Betaproteobacteria</taxon>
        <taxon>Burkholderiales</taxon>
        <taxon>Burkholderiaceae</taxon>
        <taxon>Ralstonia</taxon>
        <taxon>Ralstonia solanacearum species complex</taxon>
    </lineage>
</organism>
<dbReference type="Proteomes" id="UP001144050">
    <property type="component" value="Unassembled WGS sequence"/>
</dbReference>
<dbReference type="AlphaFoldDB" id="A0AAW5ZYX5"/>